<dbReference type="GO" id="GO:0005524">
    <property type="term" value="F:ATP binding"/>
    <property type="evidence" value="ECO:0007669"/>
    <property type="project" value="UniProtKB-KW"/>
</dbReference>
<comment type="caution">
    <text evidence="12">The sequence shown here is derived from an EMBL/GenBank/DDBJ whole genome shotgun (WGS) entry which is preliminary data.</text>
</comment>
<dbReference type="EMBL" id="JAUSUZ010000001">
    <property type="protein sequence ID" value="MDQ0370392.1"/>
    <property type="molecule type" value="Genomic_DNA"/>
</dbReference>
<evidence type="ECO:0000313" key="12">
    <source>
        <dbReference type="EMBL" id="MDQ0370392.1"/>
    </source>
</evidence>
<keyword evidence="8 10" id="KW-0067">ATP-binding</keyword>
<keyword evidence="7 10" id="KW-0862">Zinc</keyword>
<keyword evidence="6 10" id="KW-0547">Nucleotide-binding</keyword>
<dbReference type="GO" id="GO:0005829">
    <property type="term" value="C:cytosol"/>
    <property type="evidence" value="ECO:0007669"/>
    <property type="project" value="TreeGrafter"/>
</dbReference>
<feature type="short sequence motif" description="'ERGGDP' region" evidence="10">
    <location>
        <begin position="188"/>
        <end position="193"/>
    </location>
</feature>
<evidence type="ECO:0000256" key="2">
    <source>
        <dbReference type="ARBA" id="ARBA00007723"/>
    </source>
</evidence>
<dbReference type="PRINTS" id="PR00983">
    <property type="entry name" value="TRNASYNTHCYS"/>
</dbReference>
<dbReference type="GO" id="GO:0010125">
    <property type="term" value="P:mycothiol biosynthetic process"/>
    <property type="evidence" value="ECO:0007669"/>
    <property type="project" value="UniProtKB-UniRule"/>
</dbReference>
<dbReference type="InterPro" id="IPR014729">
    <property type="entry name" value="Rossmann-like_a/b/a_fold"/>
</dbReference>
<name>A0AAE3W6X3_9ACTN</name>
<evidence type="ECO:0000256" key="9">
    <source>
        <dbReference type="ARBA" id="ARBA00048350"/>
    </source>
</evidence>
<feature type="binding site" evidence="10">
    <location>
        <position position="229"/>
    </location>
    <ligand>
        <name>L-cysteinyl-5'-AMP</name>
        <dbReference type="ChEBI" id="CHEBI:144924"/>
    </ligand>
</feature>
<feature type="short sequence motif" description="'HIGH' region" evidence="10">
    <location>
        <begin position="46"/>
        <end position="56"/>
    </location>
</feature>
<feature type="short sequence motif" description="'KMSKS' region" evidence="10">
    <location>
        <begin position="291"/>
        <end position="295"/>
    </location>
</feature>
<feature type="domain" description="tRNA synthetases class I catalytic" evidence="11">
    <location>
        <begin position="37"/>
        <end position="339"/>
    </location>
</feature>
<dbReference type="PANTHER" id="PTHR10890:SF3">
    <property type="entry name" value="CYSTEINE--TRNA LIGASE, CYTOPLASMIC"/>
    <property type="match status" value="1"/>
</dbReference>
<dbReference type="FunFam" id="3.40.50.620:FF:000134">
    <property type="entry name" value="L-cysteine:1D-myo-inositol 2-amino-2-deoxy-alpha-D-glucopyranoside ligase"/>
    <property type="match status" value="1"/>
</dbReference>
<feature type="binding site" evidence="10">
    <location>
        <position position="233"/>
    </location>
    <ligand>
        <name>Zn(2+)</name>
        <dbReference type="ChEBI" id="CHEBI:29105"/>
    </ligand>
</feature>
<dbReference type="Gene3D" id="3.40.50.620">
    <property type="entry name" value="HUPs"/>
    <property type="match status" value="1"/>
</dbReference>
<dbReference type="PANTHER" id="PTHR10890">
    <property type="entry name" value="CYSTEINYL-TRNA SYNTHETASE"/>
    <property type="match status" value="1"/>
</dbReference>
<sequence>MDPWTGHEVPGLPGDGRPLSLYDASRQGVFPVTASGDSASMYVCGITPYDATHLGHAATMIAFDLVNRAWRDAGRDVAYVQNVTDIDDPLLERAERDGEDWVVLAMRETALFREDMEALRIIPPRHYVGAVESIPTIAARVADLLAEGAAYRLADGTGDVYFDLAAAAPRFGYESRLTREEMLPLFAERGGDPERAGKKDPLDPLLWRGTREGEPAWDGGVLGPGRPGWHIECAVIALGLLGDRIDVQGGGNDLIFPHHECSAAHAERLTGVEPFAGHYTHAGMIGLNGEKMSKSRGNLVFVSRLRADHVDPMAIRLALMADHYRSDRQWTDDLLKTAQQRLARWREAITLAGGPSGAALLDAVRTRVTDDLDTAGALAAVDEWAAAALHGDRSDAEAPRLVAETVDALLGVRL</sequence>
<organism evidence="12 13">
    <name type="scientific">Catenuloplanes indicus</name>
    <dbReference type="NCBI Taxonomy" id="137267"/>
    <lineage>
        <taxon>Bacteria</taxon>
        <taxon>Bacillati</taxon>
        <taxon>Actinomycetota</taxon>
        <taxon>Actinomycetes</taxon>
        <taxon>Micromonosporales</taxon>
        <taxon>Micromonosporaceae</taxon>
        <taxon>Catenuloplanes</taxon>
    </lineage>
</organism>
<dbReference type="InterPro" id="IPR032678">
    <property type="entry name" value="tRNA-synt_1_cat_dom"/>
</dbReference>
<dbReference type="GO" id="GO:0006423">
    <property type="term" value="P:cysteinyl-tRNA aminoacylation"/>
    <property type="evidence" value="ECO:0007669"/>
    <property type="project" value="TreeGrafter"/>
</dbReference>
<proteinExistence type="inferred from homology"/>
<evidence type="ECO:0000256" key="6">
    <source>
        <dbReference type="ARBA" id="ARBA00022741"/>
    </source>
</evidence>
<comment type="catalytic activity">
    <reaction evidence="9 10">
        <text>1D-myo-inositol 2-amino-2-deoxy-alpha-D-glucopyranoside + L-cysteine + ATP = 1D-myo-inositol 2-(L-cysteinylamino)-2-deoxy-alpha-D-glucopyranoside + AMP + diphosphate + H(+)</text>
        <dbReference type="Rhea" id="RHEA:26176"/>
        <dbReference type="ChEBI" id="CHEBI:15378"/>
        <dbReference type="ChEBI" id="CHEBI:30616"/>
        <dbReference type="ChEBI" id="CHEBI:33019"/>
        <dbReference type="ChEBI" id="CHEBI:35235"/>
        <dbReference type="ChEBI" id="CHEBI:58886"/>
        <dbReference type="ChEBI" id="CHEBI:58887"/>
        <dbReference type="ChEBI" id="CHEBI:456215"/>
        <dbReference type="EC" id="6.3.1.13"/>
    </reaction>
</comment>
<dbReference type="GO" id="GO:0035446">
    <property type="term" value="F:cysteine-glucosaminylinositol ligase activity"/>
    <property type="evidence" value="ECO:0007669"/>
    <property type="project" value="UniProtKB-UniRule"/>
</dbReference>
<dbReference type="AlphaFoldDB" id="A0AAE3W6X3"/>
<feature type="binding site" evidence="10">
    <location>
        <position position="44"/>
    </location>
    <ligand>
        <name>Zn(2+)</name>
        <dbReference type="ChEBI" id="CHEBI:29105"/>
    </ligand>
</feature>
<dbReference type="Pfam" id="PF01406">
    <property type="entry name" value="tRNA-synt_1e"/>
    <property type="match status" value="1"/>
</dbReference>
<feature type="binding site" evidence="10">
    <location>
        <begin position="251"/>
        <end position="253"/>
    </location>
    <ligand>
        <name>L-cysteinyl-5'-AMP</name>
        <dbReference type="ChEBI" id="CHEBI:144924"/>
    </ligand>
</feature>
<feature type="binding site" evidence="10">
    <location>
        <position position="258"/>
    </location>
    <ligand>
        <name>Zn(2+)</name>
        <dbReference type="ChEBI" id="CHEBI:29105"/>
    </ligand>
</feature>
<dbReference type="HAMAP" id="MF_01697">
    <property type="entry name" value="MshC"/>
    <property type="match status" value="1"/>
</dbReference>
<dbReference type="InterPro" id="IPR024909">
    <property type="entry name" value="Cys-tRNA/MSH_ligase"/>
</dbReference>
<dbReference type="GO" id="GO:0004817">
    <property type="term" value="F:cysteine-tRNA ligase activity"/>
    <property type="evidence" value="ECO:0007669"/>
    <property type="project" value="TreeGrafter"/>
</dbReference>
<comment type="similarity">
    <text evidence="2 10">Belongs to the class-I aminoacyl-tRNA synthetase family. MshC subfamily.</text>
</comment>
<protein>
    <recommendedName>
        <fullName evidence="10">L-cysteine:1D-myo-inositol 2-amino-2-deoxy-alpha-D-glucopyranoside ligase</fullName>
        <shortName evidence="10">L-Cys:GlcN-Ins ligase</shortName>
        <ecNumber evidence="10">6.3.1.13</ecNumber>
    </recommendedName>
    <alternativeName>
        <fullName evidence="10">Mycothiol ligase</fullName>
        <shortName evidence="10">MSH ligase</shortName>
    </alternativeName>
</protein>
<comment type="subunit">
    <text evidence="3 10">Monomer.</text>
</comment>
<evidence type="ECO:0000256" key="10">
    <source>
        <dbReference type="HAMAP-Rule" id="MF_01697"/>
    </source>
</evidence>
<evidence type="ECO:0000313" key="13">
    <source>
        <dbReference type="Proteomes" id="UP001240236"/>
    </source>
</evidence>
<accession>A0AAE3W6X3</accession>
<dbReference type="RefSeq" id="WP_307246322.1">
    <property type="nucleotide sequence ID" value="NZ_JAUSUZ010000001.1"/>
</dbReference>
<feature type="binding site" evidence="10">
    <location>
        <begin position="82"/>
        <end position="84"/>
    </location>
    <ligand>
        <name>L-cysteinyl-5'-AMP</name>
        <dbReference type="ChEBI" id="CHEBI:144924"/>
    </ligand>
</feature>
<dbReference type="Proteomes" id="UP001240236">
    <property type="component" value="Unassembled WGS sequence"/>
</dbReference>
<reference evidence="12 13" key="1">
    <citation type="submission" date="2023-07" db="EMBL/GenBank/DDBJ databases">
        <title>Sequencing the genomes of 1000 actinobacteria strains.</title>
        <authorList>
            <person name="Klenk H.-P."/>
        </authorList>
    </citation>
    <scope>NUCLEOTIDE SEQUENCE [LARGE SCALE GENOMIC DNA]</scope>
    <source>
        <strain evidence="12 13">DSM 44709</strain>
    </source>
</reference>
<evidence type="ECO:0000256" key="5">
    <source>
        <dbReference type="ARBA" id="ARBA00022723"/>
    </source>
</evidence>
<evidence type="ECO:0000256" key="1">
    <source>
        <dbReference type="ARBA" id="ARBA00003679"/>
    </source>
</evidence>
<dbReference type="GO" id="GO:0008270">
    <property type="term" value="F:zinc ion binding"/>
    <property type="evidence" value="ECO:0007669"/>
    <property type="project" value="UniProtKB-UniRule"/>
</dbReference>
<gene>
    <name evidence="10" type="primary">mshC</name>
    <name evidence="12" type="ORF">J2S42_007061</name>
</gene>
<dbReference type="InterPro" id="IPR017812">
    <property type="entry name" value="Mycothiol_ligase_MshC"/>
</dbReference>
<dbReference type="SUPFAM" id="SSF52374">
    <property type="entry name" value="Nucleotidylyl transferase"/>
    <property type="match status" value="1"/>
</dbReference>
<feature type="binding site" evidence="10">
    <location>
        <begin position="44"/>
        <end position="47"/>
    </location>
    <ligand>
        <name>L-cysteinyl-5'-AMP</name>
        <dbReference type="ChEBI" id="CHEBI:144924"/>
    </ligand>
</feature>
<keyword evidence="5 10" id="KW-0479">Metal-binding</keyword>
<evidence type="ECO:0000256" key="7">
    <source>
        <dbReference type="ARBA" id="ARBA00022833"/>
    </source>
</evidence>
<dbReference type="Gene3D" id="1.20.120.640">
    <property type="entry name" value="Anticodon-binding domain of a subclass of class I aminoacyl-tRNA synthetases"/>
    <property type="match status" value="1"/>
</dbReference>
<keyword evidence="13" id="KW-1185">Reference proteome</keyword>
<evidence type="ECO:0000256" key="3">
    <source>
        <dbReference type="ARBA" id="ARBA00011245"/>
    </source>
</evidence>
<keyword evidence="4 10" id="KW-0436">Ligase</keyword>
<evidence type="ECO:0000256" key="4">
    <source>
        <dbReference type="ARBA" id="ARBA00022598"/>
    </source>
</evidence>
<feature type="binding site" evidence="10">
    <location>
        <position position="59"/>
    </location>
    <ligand>
        <name>L-cysteinyl-5'-AMP</name>
        <dbReference type="ChEBI" id="CHEBI:144924"/>
    </ligand>
</feature>
<comment type="function">
    <text evidence="1 10">Catalyzes the ATP-dependent condensation of GlcN-Ins and L-cysteine to form L-Cys-GlcN-Ins.</text>
</comment>
<evidence type="ECO:0000256" key="8">
    <source>
        <dbReference type="ARBA" id="ARBA00022840"/>
    </source>
</evidence>
<feature type="binding site" evidence="10">
    <location>
        <position position="285"/>
    </location>
    <ligand>
        <name>L-cysteinyl-5'-AMP</name>
        <dbReference type="ChEBI" id="CHEBI:144924"/>
    </ligand>
</feature>
<dbReference type="NCBIfam" id="TIGR03447">
    <property type="entry name" value="mycothiol_MshC"/>
    <property type="match status" value="1"/>
</dbReference>
<dbReference type="EC" id="6.3.1.13" evidence="10"/>
<comment type="cofactor">
    <cofactor evidence="10">
        <name>Zn(2+)</name>
        <dbReference type="ChEBI" id="CHEBI:29105"/>
    </cofactor>
    <text evidence="10">Binds 1 zinc ion per subunit.</text>
</comment>
<evidence type="ECO:0000259" key="11">
    <source>
        <dbReference type="Pfam" id="PF01406"/>
    </source>
</evidence>